<evidence type="ECO:0000313" key="1">
    <source>
        <dbReference type="EMBL" id="GFD58205.1"/>
    </source>
</evidence>
<gene>
    <name evidence="1" type="ORF">Tci_930174</name>
</gene>
<comment type="caution">
    <text evidence="1">The sequence shown here is derived from an EMBL/GenBank/DDBJ whole genome shotgun (WGS) entry which is preliminary data.</text>
</comment>
<name>A0A699XE76_TANCI</name>
<feature type="non-terminal residue" evidence="1">
    <location>
        <position position="1"/>
    </location>
</feature>
<accession>A0A699XE76</accession>
<reference evidence="1" key="1">
    <citation type="journal article" date="2019" name="Sci. Rep.">
        <title>Draft genome of Tanacetum cinerariifolium, the natural source of mosquito coil.</title>
        <authorList>
            <person name="Yamashiro T."/>
            <person name="Shiraishi A."/>
            <person name="Satake H."/>
            <person name="Nakayama K."/>
        </authorList>
    </citation>
    <scope>NUCLEOTIDE SEQUENCE</scope>
</reference>
<dbReference type="EMBL" id="BKCJ011849925">
    <property type="protein sequence ID" value="GFD58205.1"/>
    <property type="molecule type" value="Genomic_DNA"/>
</dbReference>
<dbReference type="AlphaFoldDB" id="A0A699XE76"/>
<organism evidence="1">
    <name type="scientific">Tanacetum cinerariifolium</name>
    <name type="common">Dalmatian daisy</name>
    <name type="synonym">Chrysanthemum cinerariifolium</name>
    <dbReference type="NCBI Taxonomy" id="118510"/>
    <lineage>
        <taxon>Eukaryota</taxon>
        <taxon>Viridiplantae</taxon>
        <taxon>Streptophyta</taxon>
        <taxon>Embryophyta</taxon>
        <taxon>Tracheophyta</taxon>
        <taxon>Spermatophyta</taxon>
        <taxon>Magnoliopsida</taxon>
        <taxon>eudicotyledons</taxon>
        <taxon>Gunneridae</taxon>
        <taxon>Pentapetalae</taxon>
        <taxon>asterids</taxon>
        <taxon>campanulids</taxon>
        <taxon>Asterales</taxon>
        <taxon>Asteraceae</taxon>
        <taxon>Asteroideae</taxon>
        <taxon>Anthemideae</taxon>
        <taxon>Anthemidinae</taxon>
        <taxon>Tanacetum</taxon>
    </lineage>
</organism>
<proteinExistence type="predicted"/>
<protein>
    <submittedName>
        <fullName evidence="1">Uncharacterized protein</fullName>
    </submittedName>
</protein>
<sequence length="62" mass="7050">LNDLIGRCLRLCEETHLDSLFRLMDVSIEFHQFIEDVRIAQGACAPDLPCSRGALFEQKLVC</sequence>